<dbReference type="InterPro" id="IPR023313">
    <property type="entry name" value="UBQ-conjugating_AS"/>
</dbReference>
<dbReference type="InterPro" id="IPR000608">
    <property type="entry name" value="UBC"/>
</dbReference>
<dbReference type="EMBL" id="JAOTOJ010000001">
    <property type="protein sequence ID" value="KAK9409050.1"/>
    <property type="molecule type" value="Genomic_DNA"/>
</dbReference>
<keyword evidence="7" id="KW-0833">Ubl conjugation pathway</keyword>
<dbReference type="SUPFAM" id="SSF54495">
    <property type="entry name" value="UBC-like"/>
    <property type="match status" value="1"/>
</dbReference>
<comment type="pathway">
    <text evidence="2">Protein modification; protein ubiquitination.</text>
</comment>
<dbReference type="CDD" id="cd22960">
    <property type="entry name" value="DD_TPGS1"/>
    <property type="match status" value="1"/>
</dbReference>
<dbReference type="AlphaFoldDB" id="A0AAW1C661"/>
<name>A0AAW1C661_CROAD</name>
<organism evidence="12 13">
    <name type="scientific">Crotalus adamanteus</name>
    <name type="common">Eastern diamondback rattlesnake</name>
    <dbReference type="NCBI Taxonomy" id="8729"/>
    <lineage>
        <taxon>Eukaryota</taxon>
        <taxon>Metazoa</taxon>
        <taxon>Chordata</taxon>
        <taxon>Craniata</taxon>
        <taxon>Vertebrata</taxon>
        <taxon>Euteleostomi</taxon>
        <taxon>Lepidosauria</taxon>
        <taxon>Squamata</taxon>
        <taxon>Bifurcata</taxon>
        <taxon>Unidentata</taxon>
        <taxon>Episquamata</taxon>
        <taxon>Toxicofera</taxon>
        <taxon>Serpentes</taxon>
        <taxon>Colubroidea</taxon>
        <taxon>Viperidae</taxon>
        <taxon>Crotalinae</taxon>
        <taxon>Crotalus</taxon>
    </lineage>
</organism>
<evidence type="ECO:0000313" key="13">
    <source>
        <dbReference type="Proteomes" id="UP001474421"/>
    </source>
</evidence>
<sequence length="642" mass="70648">MAANEKRRSSPAAAAAPAGTDQGRSALSANGVAEGEAEFLLQSGVTDMVREALLKVLEARPEKPVDFLAGYFEKLMQSSPETATEALSDGGDPQRQLSLDRALWYLGLAHHSHRTAFNNNVHSAYDALGAGVEGKKAGMDGKTYSELLRLICQDRGASDETLQPLLQKVSCRDHEVVPFDIFRYGVLTCLILLEFLAKADGLYDALDNGSGAADKRVCTAVLGTLEDALHLADVSPPIRCLEAGSKLRPDCLTMAMDRALLERKASAAMKKDEFLKRASSIFVTKFFPRPPDRPLRKSASHWRLRVEEGGSGSGFSPPPSHKELRIPGSTARARSLLSCRRLSVVRLFVALFRVRSASVLSPCLGPARRSFFPHPLPPSSSAVGAFTRVPGFARGLRPFPPPPSGGDMARLSVPSSQKALLLELKGLQEEPVEGFRVSLVDEGDLYNWEVAIFGPPNTHYEGGYFKARLRFPIDYPYSPPAFRFLTKMWHPNIYETGDVCISILHPPVDDPQSGELPSERWNPTQNVRTILLSVISLLNEPNTFSPANVDASVMYRKWKESKGKDQEYTDIIRKQVLGTKVDAERDGVKVPTTLAEYCVKTKTPAPDEGSDLFYDDYYEDDEMDDEVESCYGDEDDSGNEES</sequence>
<keyword evidence="6" id="KW-0547">Nucleotide-binding</keyword>
<dbReference type="EC" id="2.3.2.23" evidence="3"/>
<evidence type="ECO:0000256" key="2">
    <source>
        <dbReference type="ARBA" id="ARBA00004906"/>
    </source>
</evidence>
<keyword evidence="8" id="KW-0067">ATP-binding</keyword>
<dbReference type="SUPFAM" id="SSF47391">
    <property type="entry name" value="Dimerization-anchoring domain of cAMP-dependent PK regulatory subunit"/>
    <property type="match status" value="1"/>
</dbReference>
<dbReference type="InterPro" id="IPR039235">
    <property type="entry name" value="TPGS1"/>
</dbReference>
<dbReference type="PROSITE" id="PS50127">
    <property type="entry name" value="UBC_2"/>
    <property type="match status" value="1"/>
</dbReference>
<evidence type="ECO:0000256" key="10">
    <source>
        <dbReference type="SAM" id="MobiDB-lite"/>
    </source>
</evidence>
<feature type="region of interest" description="Disordered" evidence="10">
    <location>
        <begin position="1"/>
        <end position="29"/>
    </location>
</feature>
<feature type="active site" description="Glycyl thioester intermediate" evidence="9">
    <location>
        <position position="500"/>
    </location>
</feature>
<dbReference type="InterPro" id="IPR057632">
    <property type="entry name" value="TPGS1_C"/>
</dbReference>
<dbReference type="GO" id="GO:0061631">
    <property type="term" value="F:ubiquitin conjugating enzyme activity"/>
    <property type="evidence" value="ECO:0007669"/>
    <property type="project" value="UniProtKB-EC"/>
</dbReference>
<dbReference type="Pfam" id="PF24480">
    <property type="entry name" value="TPGS1_C"/>
    <property type="match status" value="1"/>
</dbReference>
<dbReference type="PANTHER" id="PTHR31932:SF2">
    <property type="entry name" value="TUBULIN POLYGLUTAMYLASE COMPLEX SUBUNIT 1"/>
    <property type="match status" value="1"/>
</dbReference>
<comment type="catalytic activity">
    <reaction evidence="1">
        <text>S-ubiquitinyl-[E1 ubiquitin-activating enzyme]-L-cysteine + [E2 ubiquitin-conjugating enzyme]-L-cysteine = [E1 ubiquitin-activating enzyme]-L-cysteine + S-ubiquitinyl-[E2 ubiquitin-conjugating enzyme]-L-cysteine.</text>
        <dbReference type="EC" id="2.3.2.23"/>
    </reaction>
</comment>
<keyword evidence="5" id="KW-0808">Transferase</keyword>
<feature type="domain" description="UBC core" evidence="11">
    <location>
        <begin position="415"/>
        <end position="581"/>
    </location>
</feature>
<dbReference type="Gene3D" id="3.10.110.10">
    <property type="entry name" value="Ubiquitin Conjugating Enzyme"/>
    <property type="match status" value="1"/>
</dbReference>
<evidence type="ECO:0000256" key="4">
    <source>
        <dbReference type="ARBA" id="ARBA00022553"/>
    </source>
</evidence>
<evidence type="ECO:0000256" key="5">
    <source>
        <dbReference type="ARBA" id="ARBA00022679"/>
    </source>
</evidence>
<feature type="region of interest" description="Disordered" evidence="10">
    <location>
        <begin position="623"/>
        <end position="642"/>
    </location>
</feature>
<evidence type="ECO:0000256" key="1">
    <source>
        <dbReference type="ARBA" id="ARBA00000485"/>
    </source>
</evidence>
<comment type="caution">
    <text evidence="12">The sequence shown here is derived from an EMBL/GenBank/DDBJ whole genome shotgun (WGS) entry which is preliminary data.</text>
</comment>
<dbReference type="Proteomes" id="UP001474421">
    <property type="component" value="Unassembled WGS sequence"/>
</dbReference>
<dbReference type="InterPro" id="IPR016135">
    <property type="entry name" value="UBQ-conjugating_enzyme/RWD"/>
</dbReference>
<keyword evidence="13" id="KW-1185">Reference proteome</keyword>
<evidence type="ECO:0000313" key="12">
    <source>
        <dbReference type="EMBL" id="KAK9409050.1"/>
    </source>
</evidence>
<dbReference type="SMART" id="SM00212">
    <property type="entry name" value="UBCc"/>
    <property type="match status" value="1"/>
</dbReference>
<gene>
    <name evidence="12" type="ORF">NXF25_000225</name>
</gene>
<dbReference type="PANTHER" id="PTHR31932">
    <property type="entry name" value="TUBULIN POLYGLUTAMYLASE COMPLEX SUBUNIT 1"/>
    <property type="match status" value="1"/>
</dbReference>
<dbReference type="CDD" id="cd23803">
    <property type="entry name" value="UBCc_UBE2R"/>
    <property type="match status" value="1"/>
</dbReference>
<protein>
    <recommendedName>
        <fullName evidence="3">E2 ubiquitin-conjugating enzyme</fullName>
        <ecNumber evidence="3">2.3.2.23</ecNumber>
    </recommendedName>
</protein>
<evidence type="ECO:0000256" key="7">
    <source>
        <dbReference type="ARBA" id="ARBA00022786"/>
    </source>
</evidence>
<dbReference type="FunFam" id="3.10.110.10:FF:000009">
    <property type="entry name" value="Ubiquitin-conjugating enzyme E2 R2"/>
    <property type="match status" value="1"/>
</dbReference>
<proteinExistence type="predicted"/>
<reference evidence="12 13" key="1">
    <citation type="journal article" date="2024" name="Proc. Natl. Acad. Sci. U.S.A.">
        <title>The genetic regulatory architecture and epigenomic basis for age-related changes in rattlesnake venom.</title>
        <authorList>
            <person name="Hogan M.P."/>
            <person name="Holding M.L."/>
            <person name="Nystrom G.S."/>
            <person name="Colston T.J."/>
            <person name="Bartlett D.A."/>
            <person name="Mason A.J."/>
            <person name="Ellsworth S.A."/>
            <person name="Rautsaw R.M."/>
            <person name="Lawrence K.C."/>
            <person name="Strickland J.L."/>
            <person name="He B."/>
            <person name="Fraser P."/>
            <person name="Margres M.J."/>
            <person name="Gilbert D.M."/>
            <person name="Gibbs H.L."/>
            <person name="Parkinson C.L."/>
            <person name="Rokyta D.R."/>
        </authorList>
    </citation>
    <scope>NUCLEOTIDE SEQUENCE [LARGE SCALE GENOMIC DNA]</scope>
    <source>
        <strain evidence="12">DRR0105</strain>
    </source>
</reference>
<evidence type="ECO:0000256" key="9">
    <source>
        <dbReference type="PROSITE-ProRule" id="PRU10133"/>
    </source>
</evidence>
<dbReference type="Gene3D" id="1.20.890.10">
    <property type="entry name" value="cAMP-dependent protein kinase regulatory subunit, dimerization-anchoring domain"/>
    <property type="match status" value="1"/>
</dbReference>
<evidence type="ECO:0000256" key="8">
    <source>
        <dbReference type="ARBA" id="ARBA00022840"/>
    </source>
</evidence>
<dbReference type="PROSITE" id="PS00183">
    <property type="entry name" value="UBC_1"/>
    <property type="match status" value="1"/>
</dbReference>
<dbReference type="GO" id="GO:0008017">
    <property type="term" value="F:microtubule binding"/>
    <property type="evidence" value="ECO:0007669"/>
    <property type="project" value="TreeGrafter"/>
</dbReference>
<dbReference type="InterPro" id="IPR047502">
    <property type="entry name" value="DD_TPGS1"/>
</dbReference>
<accession>A0AAW1C661</accession>
<evidence type="ECO:0000256" key="6">
    <source>
        <dbReference type="ARBA" id="ARBA00022741"/>
    </source>
</evidence>
<dbReference type="Pfam" id="PF00179">
    <property type="entry name" value="UQ_con"/>
    <property type="match status" value="1"/>
</dbReference>
<evidence type="ECO:0000256" key="3">
    <source>
        <dbReference type="ARBA" id="ARBA00012486"/>
    </source>
</evidence>
<keyword evidence="4" id="KW-0597">Phosphoprotein</keyword>
<dbReference type="GO" id="GO:0005524">
    <property type="term" value="F:ATP binding"/>
    <property type="evidence" value="ECO:0007669"/>
    <property type="project" value="UniProtKB-KW"/>
</dbReference>
<evidence type="ECO:0000259" key="11">
    <source>
        <dbReference type="PROSITE" id="PS50127"/>
    </source>
</evidence>